<evidence type="ECO:0000256" key="9">
    <source>
        <dbReference type="ARBA" id="ARBA00023157"/>
    </source>
</evidence>
<dbReference type="GO" id="GO:0030599">
    <property type="term" value="F:pectinesterase activity"/>
    <property type="evidence" value="ECO:0007669"/>
    <property type="project" value="UniProtKB-UniRule"/>
</dbReference>
<evidence type="ECO:0000256" key="4">
    <source>
        <dbReference type="ARBA" id="ARBA00007786"/>
    </source>
</evidence>
<dbReference type="GO" id="GO:0042545">
    <property type="term" value="P:cell wall modification"/>
    <property type="evidence" value="ECO:0007669"/>
    <property type="project" value="UniProtKB-UniRule"/>
</dbReference>
<keyword evidence="14" id="KW-0964">Secreted</keyword>
<dbReference type="CDD" id="cd15798">
    <property type="entry name" value="PMEI-like_3"/>
    <property type="match status" value="1"/>
</dbReference>
<dbReference type="FunFam" id="2.160.20.10:FF:000001">
    <property type="entry name" value="Pectinesterase"/>
    <property type="match status" value="1"/>
</dbReference>
<evidence type="ECO:0000256" key="12">
    <source>
        <dbReference type="ARBA" id="ARBA00057335"/>
    </source>
</evidence>
<evidence type="ECO:0000256" key="3">
    <source>
        <dbReference type="ARBA" id="ARBA00006027"/>
    </source>
</evidence>
<dbReference type="Gramene" id="Vigun05g215000.2.v1.2">
    <property type="protein sequence ID" value="Vigun05g215000.2.v1.2"/>
    <property type="gene ID" value="Vigun05g215000.v1.2"/>
</dbReference>
<evidence type="ECO:0000256" key="6">
    <source>
        <dbReference type="ARBA" id="ARBA00022512"/>
    </source>
</evidence>
<dbReference type="InterPro" id="IPR012334">
    <property type="entry name" value="Pectin_lyas_fold"/>
</dbReference>
<feature type="active site" evidence="13">
    <location>
        <position position="413"/>
    </location>
</feature>
<dbReference type="InterPro" id="IPR011050">
    <property type="entry name" value="Pectin_lyase_fold/virulence"/>
</dbReference>
<accession>A0A4D6NA50</accession>
<dbReference type="GO" id="GO:0004857">
    <property type="term" value="F:enzyme inhibitor activity"/>
    <property type="evidence" value="ECO:0007669"/>
    <property type="project" value="InterPro"/>
</dbReference>
<dbReference type="Gramene" id="Vigun05g215000.1.v1.2">
    <property type="protein sequence ID" value="Vigun05g215000.1.v1.2"/>
    <property type="gene ID" value="Vigun05g215000.v1.2"/>
</dbReference>
<evidence type="ECO:0000256" key="1">
    <source>
        <dbReference type="ARBA" id="ARBA00004191"/>
    </source>
</evidence>
<evidence type="ECO:0000256" key="8">
    <source>
        <dbReference type="ARBA" id="ARBA00023085"/>
    </source>
</evidence>
<comment type="catalytic activity">
    <reaction evidence="11 14">
        <text>[(1-&gt;4)-alpha-D-galacturonosyl methyl ester](n) + n H2O = [(1-&gt;4)-alpha-D-galacturonosyl](n) + n methanol + n H(+)</text>
        <dbReference type="Rhea" id="RHEA:22380"/>
        <dbReference type="Rhea" id="RHEA-COMP:14570"/>
        <dbReference type="Rhea" id="RHEA-COMP:14573"/>
        <dbReference type="ChEBI" id="CHEBI:15377"/>
        <dbReference type="ChEBI" id="CHEBI:15378"/>
        <dbReference type="ChEBI" id="CHEBI:17790"/>
        <dbReference type="ChEBI" id="CHEBI:140522"/>
        <dbReference type="ChEBI" id="CHEBI:140523"/>
        <dbReference type="EC" id="3.1.1.11"/>
    </reaction>
</comment>
<sequence length="590" mass="65779">MSERNEDKGKRIIIAVSTLFLVAIVGTIIFGINLIQNGSNSNSNGNGDNKEIVSTKNEHVAATVKAVESLCHPTNYKEECEENLIAGAGNSTTTNPYELIKLAFNITIEKISDKLAETKVLHDIEKDPRAKMALETCKQLMDLSVWELERAFSGMSELNLFTVDKLLMNLKVWLSGALTYQDTCLDEFENTTSDAGKKMQDLLTTGMHMTSNGLGIITALYDTFTNLTATKVLGRRLFQDSESPSSVGNRGGLNATLLLNSKPNVTVAKDGSGDFRTINEALQKVPKKNKTPFVIYIKEGIYQEYVEVTKKMSHVVFIGDGGKKTRITGNKNYMDGVTTYRSATVAIQGDYFVGMNMGFENSAGPEKHQAVALRVQADKSVFYNCSMDGYQDTLYVHAMRQYYRDCTISGTIDFVFGNALVVFQNCTFMVRKPMEHQQCIVTAQGRKEKQQPSGIVIQGGSIVSDPEFHPVRFNNKAYLARPWKSYSRTIFMDTYIDDLIQGEGYLPWQGLDGPTGMDTCFYAEYHNTGPGSDKSKRVNWNGILNLNSKAARLFSPSKFFHGLDWVRATGVPCFPGVPPHYRHNKTTFIW</sequence>
<dbReference type="EC" id="3.1.1.11" evidence="5 14"/>
<dbReference type="Gene3D" id="2.160.20.10">
    <property type="entry name" value="Single-stranded right-handed beta-helix, Pectin lyase-like"/>
    <property type="match status" value="1"/>
</dbReference>
<evidence type="ECO:0000256" key="15">
    <source>
        <dbReference type="SAM" id="Phobius"/>
    </source>
</evidence>
<feature type="transmembrane region" description="Helical" evidence="15">
    <location>
        <begin position="12"/>
        <end position="35"/>
    </location>
</feature>
<evidence type="ECO:0000256" key="14">
    <source>
        <dbReference type="RuleBase" id="RU000589"/>
    </source>
</evidence>
<dbReference type="SUPFAM" id="SSF101148">
    <property type="entry name" value="Plant invertase/pectin methylesterase inhibitor"/>
    <property type="match status" value="1"/>
</dbReference>
<gene>
    <name evidence="17" type="ORF">DEO72_LG10g896</name>
</gene>
<dbReference type="InterPro" id="IPR000070">
    <property type="entry name" value="Pectinesterase_cat"/>
</dbReference>
<evidence type="ECO:0000313" key="17">
    <source>
        <dbReference type="EMBL" id="QCE09674.1"/>
    </source>
</evidence>
<dbReference type="PROSITE" id="PS00800">
    <property type="entry name" value="PECTINESTERASE_1"/>
    <property type="match status" value="1"/>
</dbReference>
<evidence type="ECO:0000256" key="5">
    <source>
        <dbReference type="ARBA" id="ARBA00013229"/>
    </source>
</evidence>
<dbReference type="PANTHER" id="PTHR31707">
    <property type="entry name" value="PECTINESTERASE"/>
    <property type="match status" value="1"/>
</dbReference>
<keyword evidence="7 14" id="KW-0378">Hydrolase</keyword>
<keyword evidence="8 14" id="KW-0063">Aspartyl esterase</keyword>
<evidence type="ECO:0000259" key="16">
    <source>
        <dbReference type="SMART" id="SM00856"/>
    </source>
</evidence>
<keyword evidence="9" id="KW-1015">Disulfide bond</keyword>
<dbReference type="GO" id="GO:0045490">
    <property type="term" value="P:pectin catabolic process"/>
    <property type="evidence" value="ECO:0007669"/>
    <property type="project" value="UniProtKB-UniRule"/>
</dbReference>
<feature type="domain" description="Pectinesterase inhibitor" evidence="16">
    <location>
        <begin position="62"/>
        <end position="216"/>
    </location>
</feature>
<keyword evidence="15" id="KW-0812">Transmembrane</keyword>
<dbReference type="InterPro" id="IPR035513">
    <property type="entry name" value="Invertase/methylesterase_inhib"/>
</dbReference>
<dbReference type="NCBIfam" id="TIGR01614">
    <property type="entry name" value="PME_inhib"/>
    <property type="match status" value="1"/>
</dbReference>
<dbReference type="InterPro" id="IPR018040">
    <property type="entry name" value="Pectinesterase_Tyr_AS"/>
</dbReference>
<evidence type="ECO:0000256" key="2">
    <source>
        <dbReference type="ARBA" id="ARBA00005184"/>
    </source>
</evidence>
<evidence type="ECO:0000256" key="10">
    <source>
        <dbReference type="ARBA" id="ARBA00023180"/>
    </source>
</evidence>
<dbReference type="Gramene" id="Vigun05g215000.3.v1.2">
    <property type="protein sequence ID" value="Vigun05g215000.3.v1.2"/>
    <property type="gene ID" value="Vigun05g215000.v1.2"/>
</dbReference>
<protein>
    <recommendedName>
        <fullName evidence="5 14">Pectinesterase</fullName>
        <ecNumber evidence="5 14">3.1.1.11</ecNumber>
    </recommendedName>
</protein>
<organism evidence="17 18">
    <name type="scientific">Vigna unguiculata</name>
    <name type="common">Cowpea</name>
    <dbReference type="NCBI Taxonomy" id="3917"/>
    <lineage>
        <taxon>Eukaryota</taxon>
        <taxon>Viridiplantae</taxon>
        <taxon>Streptophyta</taxon>
        <taxon>Embryophyta</taxon>
        <taxon>Tracheophyta</taxon>
        <taxon>Spermatophyta</taxon>
        <taxon>Magnoliopsida</taxon>
        <taxon>eudicotyledons</taxon>
        <taxon>Gunneridae</taxon>
        <taxon>Pentapetalae</taxon>
        <taxon>rosids</taxon>
        <taxon>fabids</taxon>
        <taxon>Fabales</taxon>
        <taxon>Fabaceae</taxon>
        <taxon>Papilionoideae</taxon>
        <taxon>50 kb inversion clade</taxon>
        <taxon>NPAAA clade</taxon>
        <taxon>indigoferoid/millettioid clade</taxon>
        <taxon>Phaseoleae</taxon>
        <taxon>Vigna</taxon>
    </lineage>
</organism>
<dbReference type="Gene3D" id="1.20.140.40">
    <property type="entry name" value="Invertase/pectin methylesterase inhibitor family protein"/>
    <property type="match status" value="1"/>
</dbReference>
<keyword evidence="14" id="KW-0961">Cell wall biogenesis/degradation</keyword>
<dbReference type="SUPFAM" id="SSF51126">
    <property type="entry name" value="Pectin lyase-like"/>
    <property type="match status" value="1"/>
</dbReference>
<dbReference type="Pfam" id="PF01095">
    <property type="entry name" value="Pectinesterase"/>
    <property type="match status" value="1"/>
</dbReference>
<dbReference type="UniPathway" id="UPA00545">
    <property type="reaction ID" value="UER00823"/>
</dbReference>
<dbReference type="FunFam" id="1.20.140.40:FF:000001">
    <property type="entry name" value="Pectinesterase"/>
    <property type="match status" value="1"/>
</dbReference>
<comment type="pathway">
    <text evidence="2 14">Glycan metabolism; pectin degradation; 2-dehydro-3-deoxy-D-gluconate from pectin: step 1/5.</text>
</comment>
<reference evidence="17 18" key="1">
    <citation type="submission" date="2019-04" db="EMBL/GenBank/DDBJ databases">
        <title>An improved genome assembly and genetic linkage map for asparagus bean, Vigna unguiculata ssp. sesquipedialis.</title>
        <authorList>
            <person name="Xia Q."/>
            <person name="Zhang R."/>
            <person name="Dong Y."/>
        </authorList>
    </citation>
    <scope>NUCLEOTIDE SEQUENCE [LARGE SCALE GENOMIC DNA]</scope>
    <source>
        <tissue evidence="17">Leaf</tissue>
    </source>
</reference>
<dbReference type="InterPro" id="IPR006501">
    <property type="entry name" value="Pectinesterase_inhib_dom"/>
</dbReference>
<keyword evidence="15" id="KW-1133">Transmembrane helix</keyword>
<comment type="subcellular location">
    <subcellularLocation>
        <location evidence="1 14">Secreted</location>
        <location evidence="1 14">Cell wall</location>
    </subcellularLocation>
</comment>
<keyword evidence="6 14" id="KW-0134">Cell wall</keyword>
<dbReference type="EMBL" id="CP039354">
    <property type="protein sequence ID" value="QCE09674.1"/>
    <property type="molecule type" value="Genomic_DNA"/>
</dbReference>
<dbReference type="Pfam" id="PF04043">
    <property type="entry name" value="PMEI"/>
    <property type="match status" value="1"/>
</dbReference>
<comment type="similarity">
    <text evidence="4">In the C-terminal section; belongs to the pectinesterase family.</text>
</comment>
<name>A0A4D6NA50_VIGUN</name>
<proteinExistence type="inferred from homology"/>
<keyword evidence="15" id="KW-0472">Membrane</keyword>
<evidence type="ECO:0000313" key="18">
    <source>
        <dbReference type="Proteomes" id="UP000501690"/>
    </source>
</evidence>
<evidence type="ECO:0000256" key="7">
    <source>
        <dbReference type="ARBA" id="ARBA00022801"/>
    </source>
</evidence>
<keyword evidence="18" id="KW-1185">Reference proteome</keyword>
<dbReference type="PROSITE" id="PS00503">
    <property type="entry name" value="PECTINESTERASE_2"/>
    <property type="match status" value="1"/>
</dbReference>
<evidence type="ECO:0000256" key="13">
    <source>
        <dbReference type="PROSITE-ProRule" id="PRU10040"/>
    </source>
</evidence>
<dbReference type="AlphaFoldDB" id="A0A4D6NA50"/>
<comment type="function">
    <text evidence="12 14">Acts in the modification of cell walls via demethylesterification of cell wall pectin.</text>
</comment>
<evidence type="ECO:0000256" key="11">
    <source>
        <dbReference type="ARBA" id="ARBA00047928"/>
    </source>
</evidence>
<dbReference type="InterPro" id="IPR033131">
    <property type="entry name" value="Pectinesterase_Asp_AS"/>
</dbReference>
<dbReference type="SMART" id="SM00856">
    <property type="entry name" value="PMEI"/>
    <property type="match status" value="1"/>
</dbReference>
<dbReference type="OrthoDB" id="2019149at2759"/>
<keyword evidence="10" id="KW-0325">Glycoprotein</keyword>
<dbReference type="Proteomes" id="UP000501690">
    <property type="component" value="Linkage Group LG10"/>
</dbReference>
<comment type="similarity">
    <text evidence="3">In the N-terminal section; belongs to the PMEI family.</text>
</comment>